<dbReference type="HOGENOM" id="CLU_943263_0_0_1"/>
<gene>
    <name evidence="1" type="ORF">M378DRAFT_162073</name>
</gene>
<dbReference type="EMBL" id="KN818242">
    <property type="protein sequence ID" value="KIL65446.1"/>
    <property type="molecule type" value="Genomic_DNA"/>
</dbReference>
<dbReference type="OrthoDB" id="10545382at2759"/>
<organism evidence="1 2">
    <name type="scientific">Amanita muscaria (strain Koide BX008)</name>
    <dbReference type="NCBI Taxonomy" id="946122"/>
    <lineage>
        <taxon>Eukaryota</taxon>
        <taxon>Fungi</taxon>
        <taxon>Dikarya</taxon>
        <taxon>Basidiomycota</taxon>
        <taxon>Agaricomycotina</taxon>
        <taxon>Agaricomycetes</taxon>
        <taxon>Agaricomycetidae</taxon>
        <taxon>Agaricales</taxon>
        <taxon>Pluteineae</taxon>
        <taxon>Amanitaceae</taxon>
        <taxon>Amanita</taxon>
    </lineage>
</organism>
<accession>A0A0C2X818</accession>
<protein>
    <submittedName>
        <fullName evidence="1">Uncharacterized protein</fullName>
    </submittedName>
</protein>
<dbReference type="Proteomes" id="UP000054549">
    <property type="component" value="Unassembled WGS sequence"/>
</dbReference>
<name>A0A0C2X818_AMAMK</name>
<proteinExistence type="predicted"/>
<evidence type="ECO:0000313" key="2">
    <source>
        <dbReference type="Proteomes" id="UP000054549"/>
    </source>
</evidence>
<keyword evidence="2" id="KW-1185">Reference proteome</keyword>
<reference evidence="1 2" key="1">
    <citation type="submission" date="2014-04" db="EMBL/GenBank/DDBJ databases">
        <title>Evolutionary Origins and Diversification of the Mycorrhizal Mutualists.</title>
        <authorList>
            <consortium name="DOE Joint Genome Institute"/>
            <consortium name="Mycorrhizal Genomics Consortium"/>
            <person name="Kohler A."/>
            <person name="Kuo A."/>
            <person name="Nagy L.G."/>
            <person name="Floudas D."/>
            <person name="Copeland A."/>
            <person name="Barry K.W."/>
            <person name="Cichocki N."/>
            <person name="Veneault-Fourrey C."/>
            <person name="LaButti K."/>
            <person name="Lindquist E.A."/>
            <person name="Lipzen A."/>
            <person name="Lundell T."/>
            <person name="Morin E."/>
            <person name="Murat C."/>
            <person name="Riley R."/>
            <person name="Ohm R."/>
            <person name="Sun H."/>
            <person name="Tunlid A."/>
            <person name="Henrissat B."/>
            <person name="Grigoriev I.V."/>
            <person name="Hibbett D.S."/>
            <person name="Martin F."/>
        </authorList>
    </citation>
    <scope>NUCLEOTIDE SEQUENCE [LARGE SCALE GENOMIC DNA]</scope>
    <source>
        <strain evidence="1 2">Koide BX008</strain>
    </source>
</reference>
<dbReference type="InParanoid" id="A0A0C2X818"/>
<sequence length="295" mass="33060">MPVAKDDDLSNLVYQNLFVKIHGKAVTPDLICVKGSLKIHMPFDIFVGYVQENPPTSDLIKTYASIQGVELEYKIQREVDPMHATLPDTLFRGTCLPRSSLSQISSPTTAFAEKCKDASNASSEAWTWFVENCIDCSTTVKPLVRFSDPVYTGLLADHDRPLPTCLDKHQMSQRCLNYEFDLTCPVPKLGQDPLFLQLSVTAYCTRHDSDDAAQGSAYTVPYVYVTPPLSIPLLPEHKGGQGSIFSMPFAPYLFALEVESLKRTIEEINDFEMFSDHMRWGINDVPKAWRVQAGL</sequence>
<dbReference type="AlphaFoldDB" id="A0A0C2X818"/>
<evidence type="ECO:0000313" key="1">
    <source>
        <dbReference type="EMBL" id="KIL65446.1"/>
    </source>
</evidence>